<dbReference type="InterPro" id="IPR035890">
    <property type="entry name" value="Anti-sigma-28_factor_FlgM_sf"/>
</dbReference>
<accession>A0A949K5B3</accession>
<keyword evidence="3" id="KW-0282">Flagellum</keyword>
<organism evidence="3 4">
    <name type="scientific">Diplocloster agilis</name>
    <dbReference type="NCBI Taxonomy" id="2850323"/>
    <lineage>
        <taxon>Bacteria</taxon>
        <taxon>Bacillati</taxon>
        <taxon>Bacillota</taxon>
        <taxon>Clostridia</taxon>
        <taxon>Lachnospirales</taxon>
        <taxon>Lachnospiraceae</taxon>
        <taxon>Diplocloster</taxon>
    </lineage>
</organism>
<sequence>MDLKITRNYSIYQKTVNSGKGADKNIPSPVPAEGKLRSDEICISSDGVKKQEAARMAAGIASTMREGASPERIAQLKQQVAAGTYQVPAELVARRLANGL</sequence>
<dbReference type="RefSeq" id="WP_238723236.1">
    <property type="nucleotide sequence ID" value="NZ_JAHQCW010000057.1"/>
</dbReference>
<gene>
    <name evidence="3" type="ORF">KTH89_22765</name>
</gene>
<feature type="region of interest" description="Disordered" evidence="1">
    <location>
        <begin position="17"/>
        <end position="36"/>
    </location>
</feature>
<protein>
    <submittedName>
        <fullName evidence="3">Flagellar biosynthesis anti-sigma factor FlgM</fullName>
    </submittedName>
</protein>
<feature type="domain" description="Anti-sigma-28 factor FlgM C-terminal" evidence="2">
    <location>
        <begin position="39"/>
        <end position="97"/>
    </location>
</feature>
<comment type="caution">
    <text evidence="3">The sequence shown here is derived from an EMBL/GenBank/DDBJ whole genome shotgun (WGS) entry which is preliminary data.</text>
</comment>
<dbReference type="Proteomes" id="UP000712157">
    <property type="component" value="Unassembled WGS sequence"/>
</dbReference>
<proteinExistence type="predicted"/>
<keyword evidence="3" id="KW-0969">Cilium</keyword>
<keyword evidence="4" id="KW-1185">Reference proteome</keyword>
<dbReference type="EMBL" id="JAHQCW010000057">
    <property type="protein sequence ID" value="MBU9739360.1"/>
    <property type="molecule type" value="Genomic_DNA"/>
</dbReference>
<dbReference type="AlphaFoldDB" id="A0A949K5B3"/>
<evidence type="ECO:0000313" key="4">
    <source>
        <dbReference type="Proteomes" id="UP000712157"/>
    </source>
</evidence>
<dbReference type="Pfam" id="PF04316">
    <property type="entry name" value="FlgM"/>
    <property type="match status" value="1"/>
</dbReference>
<dbReference type="InterPro" id="IPR031316">
    <property type="entry name" value="FlgM_C"/>
</dbReference>
<evidence type="ECO:0000256" key="1">
    <source>
        <dbReference type="SAM" id="MobiDB-lite"/>
    </source>
</evidence>
<reference evidence="3" key="1">
    <citation type="submission" date="2021-06" db="EMBL/GenBank/DDBJ databases">
        <title>Description of novel taxa of the family Lachnospiraceae.</title>
        <authorList>
            <person name="Chaplin A.V."/>
            <person name="Sokolova S.R."/>
            <person name="Pikina A.P."/>
            <person name="Korzhanova M."/>
            <person name="Belova V."/>
            <person name="Korostin D."/>
            <person name="Efimov B.A."/>
        </authorList>
    </citation>
    <scope>NUCLEOTIDE SEQUENCE</scope>
    <source>
        <strain evidence="3">ASD5720</strain>
    </source>
</reference>
<keyword evidence="3" id="KW-0966">Cell projection</keyword>
<name>A0A949K5B3_9FIRM</name>
<evidence type="ECO:0000259" key="2">
    <source>
        <dbReference type="Pfam" id="PF04316"/>
    </source>
</evidence>
<evidence type="ECO:0000313" key="3">
    <source>
        <dbReference type="EMBL" id="MBU9739360.1"/>
    </source>
</evidence>
<dbReference type="SUPFAM" id="SSF101498">
    <property type="entry name" value="Anti-sigma factor FlgM"/>
    <property type="match status" value="1"/>
</dbReference>